<keyword evidence="1" id="KW-0732">Signal</keyword>
<protein>
    <submittedName>
        <fullName evidence="3">Kazal-type proteinase inhibitor 1</fullName>
    </submittedName>
</protein>
<dbReference type="HOGENOM" id="CLU_135923_0_0_1"/>
<evidence type="ECO:0000313" key="3">
    <source>
        <dbReference type="EMBL" id="EAR98836.1"/>
    </source>
</evidence>
<dbReference type="KEGG" id="tet:TTHERM_00252300"/>
<gene>
    <name evidence="3" type="ORF">TTHERM_00252300</name>
</gene>
<sequence>MRKTCAFIFALLIIANATKLENLCARSDQLVKDCEPTAKPVCGVSISSNGQVRTDFINKCTACKAVETEFVVEGPCNSYPKTGSFCHPKQNTFKYCPQVIIPTCAVFEDQSNCKNPPCGYDDAINTCYACMSSDIALAFTGKCHQD</sequence>
<evidence type="ECO:0000259" key="2">
    <source>
        <dbReference type="PROSITE" id="PS51465"/>
    </source>
</evidence>
<dbReference type="InterPro" id="IPR002350">
    <property type="entry name" value="Kazal_dom"/>
</dbReference>
<dbReference type="EMBL" id="GG662647">
    <property type="protein sequence ID" value="EAR98836.1"/>
    <property type="molecule type" value="Genomic_DNA"/>
</dbReference>
<feature type="domain" description="Kazal-like" evidence="2">
    <location>
        <begin position="18"/>
        <end position="78"/>
    </location>
</feature>
<dbReference type="GeneID" id="7835687"/>
<evidence type="ECO:0000256" key="1">
    <source>
        <dbReference type="SAM" id="SignalP"/>
    </source>
</evidence>
<dbReference type="RefSeq" id="XP_001019081.1">
    <property type="nucleotide sequence ID" value="XM_001019081.1"/>
</dbReference>
<feature type="signal peptide" evidence="1">
    <location>
        <begin position="1"/>
        <end position="20"/>
    </location>
</feature>
<dbReference type="AlphaFoldDB" id="Q23QQ2"/>
<proteinExistence type="predicted"/>
<keyword evidence="4" id="KW-1185">Reference proteome</keyword>
<name>Q23QQ2_TETTS</name>
<dbReference type="PROSITE" id="PS51465">
    <property type="entry name" value="KAZAL_2"/>
    <property type="match status" value="1"/>
</dbReference>
<organism evidence="3 4">
    <name type="scientific">Tetrahymena thermophila (strain SB210)</name>
    <dbReference type="NCBI Taxonomy" id="312017"/>
    <lineage>
        <taxon>Eukaryota</taxon>
        <taxon>Sar</taxon>
        <taxon>Alveolata</taxon>
        <taxon>Ciliophora</taxon>
        <taxon>Intramacronucleata</taxon>
        <taxon>Oligohymenophorea</taxon>
        <taxon>Hymenostomatida</taxon>
        <taxon>Tetrahymenina</taxon>
        <taxon>Tetrahymenidae</taxon>
        <taxon>Tetrahymena</taxon>
    </lineage>
</organism>
<accession>Q23QQ2</accession>
<feature type="chain" id="PRO_5004202311" evidence="1">
    <location>
        <begin position="21"/>
        <end position="146"/>
    </location>
</feature>
<evidence type="ECO:0000313" key="4">
    <source>
        <dbReference type="Proteomes" id="UP000009168"/>
    </source>
</evidence>
<dbReference type="Proteomes" id="UP000009168">
    <property type="component" value="Unassembled WGS sequence"/>
</dbReference>
<reference evidence="4" key="1">
    <citation type="journal article" date="2006" name="PLoS Biol.">
        <title>Macronuclear genome sequence of the ciliate Tetrahymena thermophila, a model eukaryote.</title>
        <authorList>
            <person name="Eisen J.A."/>
            <person name="Coyne R.S."/>
            <person name="Wu M."/>
            <person name="Wu D."/>
            <person name="Thiagarajan M."/>
            <person name="Wortman J.R."/>
            <person name="Badger J.H."/>
            <person name="Ren Q."/>
            <person name="Amedeo P."/>
            <person name="Jones K.M."/>
            <person name="Tallon L.J."/>
            <person name="Delcher A.L."/>
            <person name="Salzberg S.L."/>
            <person name="Silva J.C."/>
            <person name="Haas B.J."/>
            <person name="Majoros W.H."/>
            <person name="Farzad M."/>
            <person name="Carlton J.M."/>
            <person name="Smith R.K. Jr."/>
            <person name="Garg J."/>
            <person name="Pearlman R.E."/>
            <person name="Karrer K.M."/>
            <person name="Sun L."/>
            <person name="Manning G."/>
            <person name="Elde N.C."/>
            <person name="Turkewitz A.P."/>
            <person name="Asai D.J."/>
            <person name="Wilkes D.E."/>
            <person name="Wang Y."/>
            <person name="Cai H."/>
            <person name="Collins K."/>
            <person name="Stewart B.A."/>
            <person name="Lee S.R."/>
            <person name="Wilamowska K."/>
            <person name="Weinberg Z."/>
            <person name="Ruzzo W.L."/>
            <person name="Wloga D."/>
            <person name="Gaertig J."/>
            <person name="Frankel J."/>
            <person name="Tsao C.-C."/>
            <person name="Gorovsky M.A."/>
            <person name="Keeling P.J."/>
            <person name="Waller R.F."/>
            <person name="Patron N.J."/>
            <person name="Cherry J.M."/>
            <person name="Stover N.A."/>
            <person name="Krieger C.J."/>
            <person name="del Toro C."/>
            <person name="Ryder H.F."/>
            <person name="Williamson S.C."/>
            <person name="Barbeau R.A."/>
            <person name="Hamilton E.P."/>
            <person name="Orias E."/>
        </authorList>
    </citation>
    <scope>NUCLEOTIDE SEQUENCE [LARGE SCALE GENOMIC DNA]</scope>
    <source>
        <strain evidence="4">SB210</strain>
    </source>
</reference>
<dbReference type="InParanoid" id="Q23QQ2"/>